<sequence length="217" mass="22631">GASHRPSHARHPRRPARERPDLPVLGARRGAPATCPRRRRCRVGEGGVAVAGPARVGVVRESSLPRRRAGGFRRLRPARLLPGLGVAADRPGQRGRRAAGHRPGVRGVRRRRAGPGAHAGHGQGPPRARRRSCRRGVRDDPHRRRRLPAAGGLPAAGRVQDPPSARSGAADAAGAQVGPDLARGDGVRAEPAARRGAPEPVTRRGAAGGPGSLGGRL</sequence>
<organism evidence="2">
    <name type="scientific">uncultured Nocardioidaceae bacterium</name>
    <dbReference type="NCBI Taxonomy" id="253824"/>
    <lineage>
        <taxon>Bacteria</taxon>
        <taxon>Bacillati</taxon>
        <taxon>Actinomycetota</taxon>
        <taxon>Actinomycetes</taxon>
        <taxon>Propionibacteriales</taxon>
        <taxon>Nocardioidaceae</taxon>
        <taxon>environmental samples</taxon>
    </lineage>
</organism>
<keyword evidence="2" id="KW-0808">Transferase</keyword>
<feature type="non-terminal residue" evidence="2">
    <location>
        <position position="217"/>
    </location>
</feature>
<proteinExistence type="predicted"/>
<evidence type="ECO:0000256" key="1">
    <source>
        <dbReference type="SAM" id="MobiDB-lite"/>
    </source>
</evidence>
<feature type="compositionally biased region" description="Low complexity" evidence="1">
    <location>
        <begin position="148"/>
        <end position="175"/>
    </location>
</feature>
<reference evidence="2" key="1">
    <citation type="submission" date="2020-02" db="EMBL/GenBank/DDBJ databases">
        <authorList>
            <person name="Meier V. D."/>
        </authorList>
    </citation>
    <scope>NUCLEOTIDE SEQUENCE</scope>
    <source>
        <strain evidence="2">AVDCRST_MAG34</strain>
    </source>
</reference>
<gene>
    <name evidence="2" type="ORF">AVDCRST_MAG34-1470</name>
</gene>
<name>A0A6J4L1R4_9ACTN</name>
<dbReference type="AlphaFoldDB" id="A0A6J4L1R4"/>
<feature type="compositionally biased region" description="Gly residues" evidence="1">
    <location>
        <begin position="206"/>
        <end position="217"/>
    </location>
</feature>
<feature type="compositionally biased region" description="Basic residues" evidence="1">
    <location>
        <begin position="1"/>
        <end position="14"/>
    </location>
</feature>
<feature type="non-terminal residue" evidence="2">
    <location>
        <position position="1"/>
    </location>
</feature>
<accession>A0A6J4L1R4</accession>
<feature type="region of interest" description="Disordered" evidence="1">
    <location>
        <begin position="1"/>
        <end position="38"/>
    </location>
</feature>
<feature type="region of interest" description="Disordered" evidence="1">
    <location>
        <begin position="85"/>
        <end position="217"/>
    </location>
</feature>
<feature type="compositionally biased region" description="Basic residues" evidence="1">
    <location>
        <begin position="93"/>
        <end position="113"/>
    </location>
</feature>
<feature type="compositionally biased region" description="Basic and acidic residues" evidence="1">
    <location>
        <begin position="182"/>
        <end position="197"/>
    </location>
</feature>
<feature type="compositionally biased region" description="Low complexity" evidence="1">
    <location>
        <begin position="26"/>
        <end position="35"/>
    </location>
</feature>
<protein>
    <submittedName>
        <fullName evidence="2">FIG007808: N-acetyltransferase</fullName>
    </submittedName>
</protein>
<dbReference type="EMBL" id="CADCUI010000001">
    <property type="protein sequence ID" value="CAA9321504.1"/>
    <property type="molecule type" value="Genomic_DNA"/>
</dbReference>
<evidence type="ECO:0000313" key="2">
    <source>
        <dbReference type="EMBL" id="CAA9321504.1"/>
    </source>
</evidence>
<dbReference type="GO" id="GO:0016740">
    <property type="term" value="F:transferase activity"/>
    <property type="evidence" value="ECO:0007669"/>
    <property type="project" value="UniProtKB-KW"/>
</dbReference>